<sequence>MSTKLEYLYQLRVCEIQDTLERVIELKKKDLKGKELFTFMAAADHRLAEIKMGVIYDKVPEGIWQFIR</sequence>
<reference evidence="2 3" key="1">
    <citation type="journal article" date="2007" name="PLoS Genet.">
        <title>The complete genome sequence of Yersinia pseudotuberculosis IP31758, the causative agent of Far East scarlet-like fever.</title>
        <authorList>
            <person name="Eppinger M."/>
            <person name="Rosovitz M.J."/>
            <person name="Fricke W.F."/>
            <person name="Rasko D.A."/>
            <person name="Kokorina G."/>
            <person name="Fayolle C."/>
            <person name="Lindler L.E."/>
            <person name="Carniel E."/>
            <person name="Ravel J."/>
        </authorList>
    </citation>
    <scope>NUCLEOTIDE SEQUENCE [LARGE SCALE GENOMIC DNA]</scope>
    <source>
        <strain evidence="2 3">IP 31758</strain>
        <plasmid evidence="3">Plasmid plasmid_153kb</plasmid>
    </source>
</reference>
<comment type="similarity">
    <text evidence="1">Belongs to the Hha/YmoA/Cnu family.</text>
</comment>
<proteinExistence type="inferred from homology"/>
<dbReference type="Gene3D" id="1.20.1280.40">
    <property type="entry name" value="HHA"/>
    <property type="match status" value="1"/>
</dbReference>
<protein>
    <submittedName>
        <fullName evidence="2">Haemolysin expression modulating protein</fullName>
    </submittedName>
</protein>
<dbReference type="InterPro" id="IPR036666">
    <property type="entry name" value="HHA_sf"/>
</dbReference>
<dbReference type="Proteomes" id="UP000002412">
    <property type="component" value="Plasmid p_153kb"/>
</dbReference>
<accession>A0A0U1QTJ9</accession>
<evidence type="ECO:0000256" key="1">
    <source>
        <dbReference type="ARBA" id="ARBA00010526"/>
    </source>
</evidence>
<dbReference type="SUPFAM" id="SSF68989">
    <property type="entry name" value="Hemolysin expression modulating protein HHA"/>
    <property type="match status" value="1"/>
</dbReference>
<dbReference type="Pfam" id="PF05321">
    <property type="entry name" value="HHA"/>
    <property type="match status" value="1"/>
</dbReference>
<name>A0A0U1QTJ9_YERP3</name>
<dbReference type="InterPro" id="IPR007985">
    <property type="entry name" value="Hemolysn_expr_modulating_HHA"/>
</dbReference>
<keyword evidence="2" id="KW-0614">Plasmid</keyword>
<organism evidence="2 3">
    <name type="scientific">Yersinia pseudotuberculosis serotype O:1b (strain IP 31758)</name>
    <dbReference type="NCBI Taxonomy" id="349747"/>
    <lineage>
        <taxon>Bacteria</taxon>
        <taxon>Pseudomonadati</taxon>
        <taxon>Pseudomonadota</taxon>
        <taxon>Gammaproteobacteria</taxon>
        <taxon>Enterobacterales</taxon>
        <taxon>Yersiniaceae</taxon>
        <taxon>Yersinia</taxon>
    </lineage>
</organism>
<evidence type="ECO:0000313" key="3">
    <source>
        <dbReference type="Proteomes" id="UP000002412"/>
    </source>
</evidence>
<dbReference type="HOGENOM" id="CLU_190629_0_0_6"/>
<dbReference type="NCBIfam" id="NF008191">
    <property type="entry name" value="PRK10945.1"/>
    <property type="match status" value="1"/>
</dbReference>
<gene>
    <name evidence="2" type="ordered locus">YpsIP31758_B0044</name>
</gene>
<geneLocation type="plasmid" evidence="3">
    <name>plasmid_153kb</name>
</geneLocation>
<evidence type="ECO:0000313" key="2">
    <source>
        <dbReference type="EMBL" id="ABS45708.1"/>
    </source>
</evidence>
<dbReference type="EMBL" id="CP000719">
    <property type="protein sequence ID" value="ABS45708.1"/>
    <property type="molecule type" value="Genomic_DNA"/>
</dbReference>
<dbReference type="AlphaFoldDB" id="A0A0U1QTJ9"/>
<dbReference type="KEGG" id="ypi:YpsIP31758_B0044"/>
<dbReference type="RefSeq" id="WP_011988552.1">
    <property type="nucleotide sequence ID" value="NC_009705.1"/>
</dbReference>